<dbReference type="OrthoDB" id="5314041at2759"/>
<dbReference type="SUPFAM" id="SSF48403">
    <property type="entry name" value="Ankyrin repeat"/>
    <property type="match status" value="1"/>
</dbReference>
<dbReference type="VEuPathDB" id="TriTrypDB:BSAL_83565"/>
<evidence type="ECO:0000313" key="3">
    <source>
        <dbReference type="EMBL" id="CUG70396.1"/>
    </source>
</evidence>
<gene>
    <name evidence="3" type="ORF">BSAL_83565</name>
</gene>
<reference evidence="4" key="1">
    <citation type="submission" date="2015-09" db="EMBL/GenBank/DDBJ databases">
        <authorList>
            <consortium name="Pathogen Informatics"/>
        </authorList>
    </citation>
    <scope>NUCLEOTIDE SEQUENCE [LARGE SCALE GENOMIC DNA]</scope>
    <source>
        <strain evidence="4">Lake Konstanz</strain>
    </source>
</reference>
<evidence type="ECO:0000256" key="1">
    <source>
        <dbReference type="PROSITE-ProRule" id="PRU00023"/>
    </source>
</evidence>
<feature type="non-terminal residue" evidence="3">
    <location>
        <position position="1"/>
    </location>
</feature>
<keyword evidence="1" id="KW-0040">ANK repeat</keyword>
<sequence length="347" mass="34337">HAGVPVPGQNGTPAVPGPVPVQAGASTPISSLYGAAASNGVAGAVSVPPAAAAAPVPASGIAAVSGPGASGAAAGSTVPPVEASSASATPAPITPNMIQPLGASPNSGTTGLSRPATTGANISCVFPNNGGVSGAMPQQQQEQLLRAAPQSTVIVPIPNKQQKPSVGSRSLSASRKGGRCSSPRNIAAVATGGGARTAATTASPSSTSLKLYDPVQSLLDSARQGAVAPFEAIRAADPLLFRGFSQVVDFSGRSLLHIAAWHGQIDVLHVLLRGPTVPTPAVLSATSKNGNNILHAAVYGGHAPTVEFLLLHPLLQALASQPNSRGMLPIDSAKEVGSKSVLAVFRR</sequence>
<feature type="region of interest" description="Disordered" evidence="2">
    <location>
        <begin position="65"/>
        <end position="115"/>
    </location>
</feature>
<evidence type="ECO:0000313" key="4">
    <source>
        <dbReference type="Proteomes" id="UP000051952"/>
    </source>
</evidence>
<feature type="repeat" description="ANK" evidence="1">
    <location>
        <begin position="251"/>
        <end position="273"/>
    </location>
</feature>
<dbReference type="InterPro" id="IPR002110">
    <property type="entry name" value="Ankyrin_rpt"/>
</dbReference>
<dbReference type="PROSITE" id="PS50297">
    <property type="entry name" value="ANK_REP_REGION"/>
    <property type="match status" value="1"/>
</dbReference>
<proteinExistence type="predicted"/>
<feature type="region of interest" description="Disordered" evidence="2">
    <location>
        <begin position="159"/>
        <end position="184"/>
    </location>
</feature>
<dbReference type="PANTHER" id="PTHR39666">
    <property type="entry name" value="RANBP2-TYPE DOMAIN-CONTAINING PROTEIN"/>
    <property type="match status" value="1"/>
</dbReference>
<keyword evidence="4" id="KW-1185">Reference proteome</keyword>
<dbReference type="PROSITE" id="PS50088">
    <property type="entry name" value="ANK_REPEAT"/>
    <property type="match status" value="1"/>
</dbReference>
<dbReference type="Proteomes" id="UP000051952">
    <property type="component" value="Unassembled WGS sequence"/>
</dbReference>
<evidence type="ECO:0000256" key="2">
    <source>
        <dbReference type="SAM" id="MobiDB-lite"/>
    </source>
</evidence>
<protein>
    <submittedName>
        <fullName evidence="3">Uncharacterized protein</fullName>
    </submittedName>
</protein>
<feature type="compositionally biased region" description="Polar residues" evidence="2">
    <location>
        <begin position="104"/>
        <end position="115"/>
    </location>
</feature>
<dbReference type="SMART" id="SM00248">
    <property type="entry name" value="ANK"/>
    <property type="match status" value="2"/>
</dbReference>
<dbReference type="AlphaFoldDB" id="A0A0S4J6H8"/>
<dbReference type="Pfam" id="PF00023">
    <property type="entry name" value="Ank"/>
    <property type="match status" value="2"/>
</dbReference>
<dbReference type="EMBL" id="CYKH01000938">
    <property type="protein sequence ID" value="CUG70396.1"/>
    <property type="molecule type" value="Genomic_DNA"/>
</dbReference>
<name>A0A0S4J6H8_BODSA</name>
<dbReference type="InterPro" id="IPR036770">
    <property type="entry name" value="Ankyrin_rpt-contain_sf"/>
</dbReference>
<dbReference type="PANTHER" id="PTHR39666:SF5">
    <property type="entry name" value="C2 DOMAIN-CONTAINING PROTEIN"/>
    <property type="match status" value="1"/>
</dbReference>
<feature type="compositionally biased region" description="Polar residues" evidence="2">
    <location>
        <begin position="159"/>
        <end position="173"/>
    </location>
</feature>
<dbReference type="Gene3D" id="1.25.40.20">
    <property type="entry name" value="Ankyrin repeat-containing domain"/>
    <property type="match status" value="1"/>
</dbReference>
<organism evidence="3 4">
    <name type="scientific">Bodo saltans</name>
    <name type="common">Flagellated protozoan</name>
    <dbReference type="NCBI Taxonomy" id="75058"/>
    <lineage>
        <taxon>Eukaryota</taxon>
        <taxon>Discoba</taxon>
        <taxon>Euglenozoa</taxon>
        <taxon>Kinetoplastea</taxon>
        <taxon>Metakinetoplastina</taxon>
        <taxon>Eubodonida</taxon>
        <taxon>Bodonidae</taxon>
        <taxon>Bodo</taxon>
    </lineage>
</organism>
<feature type="compositionally biased region" description="Low complexity" evidence="2">
    <location>
        <begin position="65"/>
        <end position="91"/>
    </location>
</feature>
<accession>A0A0S4J6H8</accession>